<dbReference type="EMBL" id="CP011097">
    <property type="protein sequence ID" value="AJZ76265.1"/>
    <property type="molecule type" value="Genomic_DNA"/>
</dbReference>
<feature type="transmembrane region" description="Helical" evidence="3">
    <location>
        <begin position="158"/>
        <end position="176"/>
    </location>
</feature>
<keyword evidence="2" id="KW-0143">Chaperone</keyword>
<keyword evidence="5" id="KW-1185">Reference proteome</keyword>
<keyword evidence="3" id="KW-0812">Transmembrane</keyword>
<organism evidence="4 5">
    <name type="scientific">Candidatus Nitrosotenuis cloacae</name>
    <dbReference type="NCBI Taxonomy" id="1603555"/>
    <lineage>
        <taxon>Archaea</taxon>
        <taxon>Nitrososphaerota</taxon>
        <taxon>Candidatus Nitrosotenuis</taxon>
    </lineage>
</organism>
<evidence type="ECO:0000313" key="4">
    <source>
        <dbReference type="EMBL" id="AJZ76265.1"/>
    </source>
</evidence>
<proteinExistence type="inferred from homology"/>
<dbReference type="Gene3D" id="1.10.4190.10">
    <property type="entry name" value="Urease accessory protein UreF"/>
    <property type="match status" value="1"/>
</dbReference>
<dbReference type="Pfam" id="PF01730">
    <property type="entry name" value="UreF"/>
    <property type="match status" value="1"/>
</dbReference>
<dbReference type="HAMAP" id="MF_01385">
    <property type="entry name" value="UreF"/>
    <property type="match status" value="1"/>
</dbReference>
<keyword evidence="3" id="KW-0472">Membrane</keyword>
<dbReference type="InterPro" id="IPR002639">
    <property type="entry name" value="UreF"/>
</dbReference>
<dbReference type="InterPro" id="IPR038277">
    <property type="entry name" value="UreF_sf"/>
</dbReference>
<keyword evidence="3" id="KW-1133">Transmembrane helix</keyword>
<evidence type="ECO:0000256" key="1">
    <source>
        <dbReference type="ARBA" id="ARBA00022988"/>
    </source>
</evidence>
<dbReference type="PANTHER" id="PTHR33620">
    <property type="entry name" value="UREASE ACCESSORY PROTEIN F"/>
    <property type="match status" value="1"/>
</dbReference>
<dbReference type="STRING" id="1603555.SU86_007700"/>
<protein>
    <submittedName>
        <fullName evidence="4">Urease accessory protein</fullName>
    </submittedName>
</protein>
<dbReference type="PANTHER" id="PTHR33620:SF1">
    <property type="entry name" value="UREASE ACCESSORY PROTEIN F"/>
    <property type="match status" value="1"/>
</dbReference>
<dbReference type="PIRSF" id="PIRSF009467">
    <property type="entry name" value="Ureas_acces_UreF"/>
    <property type="match status" value="1"/>
</dbReference>
<name>A0A3G1B3W4_9ARCH</name>
<accession>A0A3G1B3W4</accession>
<keyword evidence="1" id="KW-0996">Nickel insertion</keyword>
<dbReference type="Proteomes" id="UP000266745">
    <property type="component" value="Chromosome"/>
</dbReference>
<sequence>MSMSTDFSSLSMMQLSDSFFPAGLYTMSNGLETLYHQKMVINADGVKELIQTYYLQQVGPADCVALANAYDFAIHGDLGGVMLVDDIICKIKLVKEQREASMRSGRQLIKCVLALGNNPLITQYHNEIIKSHTPGTYPVSFSVAAQAFGISKQNACLMLFYGFGVSIVGAALRLGIIQHIESQQILDSLKPIISEQVNKYISKPYDQIWQFSPQADIFQMHHEKMEAKMFIT</sequence>
<reference evidence="4 5" key="1">
    <citation type="journal article" date="2016" name="Sci. Rep.">
        <title>A novel ammonia-oxidizing archaeon from wastewater treatment plant: Its enrichment, physiological and genomic characteristics.</title>
        <authorList>
            <person name="Li Y."/>
            <person name="Ding K."/>
            <person name="Wen X."/>
            <person name="Zhang B."/>
            <person name="Shen B."/>
            <person name="Yang Y."/>
        </authorList>
    </citation>
    <scope>NUCLEOTIDE SEQUENCE [LARGE SCALE GENOMIC DNA]</scope>
    <source>
        <strain evidence="4 5">SAT1</strain>
    </source>
</reference>
<evidence type="ECO:0000256" key="3">
    <source>
        <dbReference type="SAM" id="Phobius"/>
    </source>
</evidence>
<gene>
    <name evidence="4" type="ORF">SU86_007700</name>
</gene>
<evidence type="ECO:0000313" key="5">
    <source>
        <dbReference type="Proteomes" id="UP000266745"/>
    </source>
</evidence>
<dbReference type="KEGG" id="tah:SU86_007700"/>
<dbReference type="GO" id="GO:0016151">
    <property type="term" value="F:nickel cation binding"/>
    <property type="evidence" value="ECO:0007669"/>
    <property type="project" value="InterPro"/>
</dbReference>
<evidence type="ECO:0000256" key="2">
    <source>
        <dbReference type="ARBA" id="ARBA00023186"/>
    </source>
</evidence>
<dbReference type="AlphaFoldDB" id="A0A3G1B3W4"/>